<gene>
    <name evidence="2" type="ORF">PLEPLA_LOCUS25140</name>
</gene>
<accession>A0A9N7YT52</accession>
<reference evidence="2" key="1">
    <citation type="submission" date="2020-03" db="EMBL/GenBank/DDBJ databases">
        <authorList>
            <person name="Weist P."/>
        </authorList>
    </citation>
    <scope>NUCLEOTIDE SEQUENCE</scope>
</reference>
<name>A0A9N7YT52_PLEPL</name>
<keyword evidence="3" id="KW-1185">Reference proteome</keyword>
<sequence length="140" mass="15466">MSWGSFRTPAEFQAPPTEKNDVIPLRSKTNPLLFGPADAAATEEPAPPSLSGHDHSLDFRNIIRTRACNTVKVTVCDRPNLAPPTKFEVGKFGLESLRWGEIMPEQKLFGPIRLSGRALYDDGQMVNSNVINHVIKVRLG</sequence>
<protein>
    <submittedName>
        <fullName evidence="2">Uncharacterized protein</fullName>
    </submittedName>
</protein>
<dbReference type="AlphaFoldDB" id="A0A9N7YT52"/>
<proteinExistence type="predicted"/>
<evidence type="ECO:0000313" key="2">
    <source>
        <dbReference type="EMBL" id="CAB1437107.1"/>
    </source>
</evidence>
<organism evidence="2 3">
    <name type="scientific">Pleuronectes platessa</name>
    <name type="common">European plaice</name>
    <dbReference type="NCBI Taxonomy" id="8262"/>
    <lineage>
        <taxon>Eukaryota</taxon>
        <taxon>Metazoa</taxon>
        <taxon>Chordata</taxon>
        <taxon>Craniata</taxon>
        <taxon>Vertebrata</taxon>
        <taxon>Euteleostomi</taxon>
        <taxon>Actinopterygii</taxon>
        <taxon>Neopterygii</taxon>
        <taxon>Teleostei</taxon>
        <taxon>Neoteleostei</taxon>
        <taxon>Acanthomorphata</taxon>
        <taxon>Carangaria</taxon>
        <taxon>Pleuronectiformes</taxon>
        <taxon>Pleuronectoidei</taxon>
        <taxon>Pleuronectidae</taxon>
        <taxon>Pleuronectes</taxon>
    </lineage>
</organism>
<feature type="region of interest" description="Disordered" evidence="1">
    <location>
        <begin position="1"/>
        <end position="54"/>
    </location>
</feature>
<comment type="caution">
    <text evidence="2">The sequence shown here is derived from an EMBL/GenBank/DDBJ whole genome shotgun (WGS) entry which is preliminary data.</text>
</comment>
<evidence type="ECO:0000256" key="1">
    <source>
        <dbReference type="SAM" id="MobiDB-lite"/>
    </source>
</evidence>
<evidence type="ECO:0000313" key="3">
    <source>
        <dbReference type="Proteomes" id="UP001153269"/>
    </source>
</evidence>
<dbReference type="Proteomes" id="UP001153269">
    <property type="component" value="Unassembled WGS sequence"/>
</dbReference>
<dbReference type="EMBL" id="CADEAL010001988">
    <property type="protein sequence ID" value="CAB1437107.1"/>
    <property type="molecule type" value="Genomic_DNA"/>
</dbReference>